<accession>A0A346XRH2</accession>
<dbReference type="KEGG" id="euz:DVS28_a0111"/>
<name>A0A346XRH2_9ACTN</name>
<evidence type="ECO:0000313" key="1">
    <source>
        <dbReference type="EMBL" id="AXV04819.1"/>
    </source>
</evidence>
<reference evidence="1 2" key="1">
    <citation type="submission" date="2018-09" db="EMBL/GenBank/DDBJ databases">
        <title>Complete genome sequence of Euzebya sp. DY32-46 isolated from seawater of Pacific Ocean.</title>
        <authorList>
            <person name="Xu L."/>
            <person name="Wu Y.-H."/>
            <person name="Xu X.-W."/>
        </authorList>
    </citation>
    <scope>NUCLEOTIDE SEQUENCE [LARGE SCALE GENOMIC DNA]</scope>
    <source>
        <strain evidence="1 2">DY32-46</strain>
    </source>
</reference>
<dbReference type="EMBL" id="CP031165">
    <property type="protein sequence ID" value="AXV04819.1"/>
    <property type="molecule type" value="Genomic_DNA"/>
</dbReference>
<dbReference type="PROSITE" id="PS51257">
    <property type="entry name" value="PROKAR_LIPOPROTEIN"/>
    <property type="match status" value="1"/>
</dbReference>
<dbReference type="RefSeq" id="WP_114589713.1">
    <property type="nucleotide sequence ID" value="NZ_CP031165.1"/>
</dbReference>
<organism evidence="1 2">
    <name type="scientific">Euzebya pacifica</name>
    <dbReference type="NCBI Taxonomy" id="1608957"/>
    <lineage>
        <taxon>Bacteria</taxon>
        <taxon>Bacillati</taxon>
        <taxon>Actinomycetota</taxon>
        <taxon>Nitriliruptoria</taxon>
        <taxon>Euzebyales</taxon>
    </lineage>
</organism>
<protein>
    <submittedName>
        <fullName evidence="1">Menaquinone via futalosine polyprenyltransferase</fullName>
    </submittedName>
</protein>
<sequence>MISWPRTVVVVSLVGVLLGGCGIGGGVQEVRLERLADEQDAWDGRDVRTRGIVRMAEQPLHYWIEDDVPNRVEIQPADAVEDHVGRQVIVEGTFRFRDDEGRRITVGTVEVVTPDS</sequence>
<evidence type="ECO:0000313" key="2">
    <source>
        <dbReference type="Proteomes" id="UP000264006"/>
    </source>
</evidence>
<dbReference type="GO" id="GO:0016740">
    <property type="term" value="F:transferase activity"/>
    <property type="evidence" value="ECO:0007669"/>
    <property type="project" value="UniProtKB-KW"/>
</dbReference>
<dbReference type="Proteomes" id="UP000264006">
    <property type="component" value="Chromosome"/>
</dbReference>
<dbReference type="AlphaFoldDB" id="A0A346XRH2"/>
<dbReference type="OrthoDB" id="5786500at2"/>
<proteinExistence type="predicted"/>
<keyword evidence="2" id="KW-1185">Reference proteome</keyword>
<keyword evidence="1" id="KW-0808">Transferase</keyword>
<gene>
    <name evidence="1" type="ORF">DVS28_a0111</name>
</gene>